<dbReference type="PANTHER" id="PTHR30399:SF1">
    <property type="entry name" value="UTP PYROPHOSPHATASE"/>
    <property type="match status" value="1"/>
</dbReference>
<dbReference type="EMBL" id="JBBMFD010000020">
    <property type="protein sequence ID" value="MEQ2441267.1"/>
    <property type="molecule type" value="Genomic_DNA"/>
</dbReference>
<evidence type="ECO:0000259" key="1">
    <source>
        <dbReference type="Pfam" id="PF01863"/>
    </source>
</evidence>
<dbReference type="Proteomes" id="UP001489509">
    <property type="component" value="Unassembled WGS sequence"/>
</dbReference>
<dbReference type="Pfam" id="PF01863">
    <property type="entry name" value="YgjP-like"/>
    <property type="match status" value="1"/>
</dbReference>
<accession>A0ABV1E1T9</accession>
<keyword evidence="3" id="KW-1185">Reference proteome</keyword>
<feature type="domain" description="YgjP-like metallopeptidase" evidence="1">
    <location>
        <begin position="14"/>
        <end position="215"/>
    </location>
</feature>
<keyword evidence="2" id="KW-0378">Hydrolase</keyword>
<dbReference type="PANTHER" id="PTHR30399">
    <property type="entry name" value="UNCHARACTERIZED PROTEIN YGJP"/>
    <property type="match status" value="1"/>
</dbReference>
<protein>
    <submittedName>
        <fullName evidence="2">SprT family zinc-dependent metalloprotease</fullName>
        <ecNumber evidence="2">3.4.-.-</ecNumber>
    </submittedName>
</protein>
<comment type="caution">
    <text evidence="2">The sequence shown here is derived from an EMBL/GenBank/DDBJ whole genome shotgun (WGS) entry which is preliminary data.</text>
</comment>
<evidence type="ECO:0000313" key="3">
    <source>
        <dbReference type="Proteomes" id="UP001489509"/>
    </source>
</evidence>
<name>A0ABV1E1T9_9FIRM</name>
<dbReference type="GO" id="GO:0008237">
    <property type="term" value="F:metallopeptidase activity"/>
    <property type="evidence" value="ECO:0007669"/>
    <property type="project" value="UniProtKB-KW"/>
</dbReference>
<evidence type="ECO:0000313" key="2">
    <source>
        <dbReference type="EMBL" id="MEQ2441267.1"/>
    </source>
</evidence>
<dbReference type="Gene3D" id="3.30.2010.10">
    <property type="entry name" value="Metalloproteases ('zincins'), catalytic domain"/>
    <property type="match status" value="1"/>
</dbReference>
<keyword evidence="2" id="KW-0645">Protease</keyword>
<dbReference type="CDD" id="cd07344">
    <property type="entry name" value="M48_yhfN_like"/>
    <property type="match status" value="1"/>
</dbReference>
<sequence length="232" mass="26154">MKPLSYTIVRTRRKTICLRVLEDGTLQVRAPLHASAKVIEGLVEQHSSWIRGRQQAAAARNAARSRICLYPGGQMLYRGNWYPVTGFSQSPEVAFDGTSFSLPQARREQPGPVMEAWLKGRAKAILNKRCAELAAEMGVCYRQVKVGHAASRWGSCSSKGNLNFSYRVMLLPKALADYVVVHELCHLRQMNHSPAFWALVKGQMPDYAARRQRLADLGNEIDFVHWSTVREE</sequence>
<dbReference type="RefSeq" id="WP_349220255.1">
    <property type="nucleotide sequence ID" value="NZ_JBBMFD010000020.1"/>
</dbReference>
<dbReference type="EC" id="3.4.-.-" evidence="2"/>
<organism evidence="2 3">
    <name type="scientific">Solibaculum intestinale</name>
    <dbReference type="NCBI Taxonomy" id="3133165"/>
    <lineage>
        <taxon>Bacteria</taxon>
        <taxon>Bacillati</taxon>
        <taxon>Bacillota</taxon>
        <taxon>Clostridia</taxon>
        <taxon>Eubacteriales</taxon>
        <taxon>Oscillospiraceae</taxon>
        <taxon>Solibaculum</taxon>
    </lineage>
</organism>
<dbReference type="InterPro" id="IPR002725">
    <property type="entry name" value="YgjP-like_metallopeptidase"/>
</dbReference>
<reference evidence="2 3" key="1">
    <citation type="submission" date="2024-03" db="EMBL/GenBank/DDBJ databases">
        <title>Human intestinal bacterial collection.</title>
        <authorList>
            <person name="Pauvert C."/>
            <person name="Hitch T.C.A."/>
            <person name="Clavel T."/>
        </authorList>
    </citation>
    <scope>NUCLEOTIDE SEQUENCE [LARGE SCALE GENOMIC DNA]</scope>
    <source>
        <strain evidence="2 3">CLA-JM-H44</strain>
    </source>
</reference>
<keyword evidence="2" id="KW-0482">Metalloprotease</keyword>
<proteinExistence type="predicted"/>
<dbReference type="InterPro" id="IPR053136">
    <property type="entry name" value="UTP_pyrophosphatase-like"/>
</dbReference>
<gene>
    <name evidence="2" type="ORF">WMO26_10560</name>
</gene>